<dbReference type="EMBL" id="JAAQWE010000035">
    <property type="protein sequence ID" value="NMY00193.1"/>
    <property type="molecule type" value="Genomic_DNA"/>
</dbReference>
<reference evidence="2 3" key="1">
    <citation type="journal article" date="2020" name="Front. Microbiol.">
        <title>Genetic Organization of the aprX-lipA2 Operon Affects the Proteolytic Potential of Pseudomonas Species in Milk.</title>
        <authorList>
            <person name="Maier C."/>
            <person name="Huptas C."/>
            <person name="von Neubeck M."/>
            <person name="Scherer S."/>
            <person name="Wenning M."/>
            <person name="Lucking G."/>
        </authorList>
    </citation>
    <scope>NUCLEOTIDE SEQUENCE [LARGE SCALE GENOMIC DNA]</scope>
    <source>
        <strain evidence="2 3">WS 4671</strain>
    </source>
</reference>
<keyword evidence="2" id="KW-0675">Receptor</keyword>
<proteinExistence type="predicted"/>
<sequence length="369" mass="41287">MKNVLLVGCTYGGDPIPDTTIDVLGLCRASIDKSRSAYALYEYDVIIINPQSYSHFMFGVATPHSESNSELWDLKAEDNRFDLDTAYDQYDRTQELSAALEQGTRVIWLMAREKHIKFFGRRSIYSGYANDVAKMVADSSILYEKKSRRLTTTDEVGEFLPYFDRLKSDGWGICLDTHGSHIDSFANTPEGYTLGGKVVVGSSQAWMLTPPTSQEATDVLVRCALGLDPTSVPRSAYHGVFLSHTSADKPFVRNLKARLEAQGVRDVWLDEAEILVGDSLTKKIDEGLRKTKYICVVLSAKSVKSPWVERELEIAIHREISTGEVVVLPLLYEQCDLPLFLVGKLYADFTSPDSYDEGVGKLLRRLKVS</sequence>
<dbReference type="Gene3D" id="3.40.50.10140">
    <property type="entry name" value="Toll/interleukin-1 receptor homology (TIR) domain"/>
    <property type="match status" value="1"/>
</dbReference>
<evidence type="ECO:0000259" key="1">
    <source>
        <dbReference type="PROSITE" id="PS50104"/>
    </source>
</evidence>
<name>A0A7Y1F5H6_PSEVE</name>
<accession>A0A7Y1F5H6</accession>
<dbReference type="Pfam" id="PF13676">
    <property type="entry name" value="TIR_2"/>
    <property type="match status" value="1"/>
</dbReference>
<evidence type="ECO:0000313" key="2">
    <source>
        <dbReference type="EMBL" id="NMY00193.1"/>
    </source>
</evidence>
<dbReference type="SMART" id="SM00255">
    <property type="entry name" value="TIR"/>
    <property type="match status" value="1"/>
</dbReference>
<dbReference type="PROSITE" id="PS50104">
    <property type="entry name" value="TIR"/>
    <property type="match status" value="1"/>
</dbReference>
<evidence type="ECO:0000313" key="3">
    <source>
        <dbReference type="Proteomes" id="UP000552560"/>
    </source>
</evidence>
<dbReference type="InterPro" id="IPR000157">
    <property type="entry name" value="TIR_dom"/>
</dbReference>
<comment type="caution">
    <text evidence="2">The sequence shown here is derived from an EMBL/GenBank/DDBJ whole genome shotgun (WGS) entry which is preliminary data.</text>
</comment>
<dbReference type="Proteomes" id="UP000552560">
    <property type="component" value="Unassembled WGS sequence"/>
</dbReference>
<gene>
    <name evidence="2" type="ORF">HBO43_26795</name>
</gene>
<dbReference type="SUPFAM" id="SSF52200">
    <property type="entry name" value="Toll/Interleukin receptor TIR domain"/>
    <property type="match status" value="1"/>
</dbReference>
<feature type="domain" description="TIR" evidence="1">
    <location>
        <begin position="236"/>
        <end position="369"/>
    </location>
</feature>
<protein>
    <submittedName>
        <fullName evidence="2">Toll/interleukin-1 receptor domain-containing protein</fullName>
    </submittedName>
</protein>
<dbReference type="AlphaFoldDB" id="A0A7Y1F5H6"/>
<organism evidence="2 3">
    <name type="scientific">Pseudomonas veronii</name>
    <dbReference type="NCBI Taxonomy" id="76761"/>
    <lineage>
        <taxon>Bacteria</taxon>
        <taxon>Pseudomonadati</taxon>
        <taxon>Pseudomonadota</taxon>
        <taxon>Gammaproteobacteria</taxon>
        <taxon>Pseudomonadales</taxon>
        <taxon>Pseudomonadaceae</taxon>
        <taxon>Pseudomonas</taxon>
    </lineage>
</organism>
<dbReference type="InterPro" id="IPR035897">
    <property type="entry name" value="Toll_tir_struct_dom_sf"/>
</dbReference>
<dbReference type="GO" id="GO:0007165">
    <property type="term" value="P:signal transduction"/>
    <property type="evidence" value="ECO:0007669"/>
    <property type="project" value="InterPro"/>
</dbReference>